<feature type="region of interest" description="Disordered" evidence="1">
    <location>
        <begin position="402"/>
        <end position="426"/>
    </location>
</feature>
<dbReference type="PANTHER" id="PTHR40625:SF1">
    <property type="entry name" value="AMP-ACTIVATED PROTEIN KINASE GLYCOGEN-BINDING DOMAIN-CONTAINING PROTEIN"/>
    <property type="match status" value="1"/>
</dbReference>
<feature type="compositionally biased region" description="Low complexity" evidence="1">
    <location>
        <begin position="120"/>
        <end position="135"/>
    </location>
</feature>
<dbReference type="HOGENOM" id="CLU_016094_0_0_1"/>
<dbReference type="STRING" id="1182541.W9Z9A9"/>
<feature type="compositionally biased region" description="Basic residues" evidence="1">
    <location>
        <begin position="206"/>
        <end position="217"/>
    </location>
</feature>
<feature type="compositionally biased region" description="Low complexity" evidence="1">
    <location>
        <begin position="333"/>
        <end position="346"/>
    </location>
</feature>
<evidence type="ECO:0000256" key="1">
    <source>
        <dbReference type="SAM" id="MobiDB-lite"/>
    </source>
</evidence>
<feature type="compositionally biased region" description="Polar residues" evidence="1">
    <location>
        <begin position="267"/>
        <end position="285"/>
    </location>
</feature>
<dbReference type="RefSeq" id="XP_007723293.1">
    <property type="nucleotide sequence ID" value="XM_007725103.1"/>
</dbReference>
<comment type="caution">
    <text evidence="2">The sequence shown here is derived from an EMBL/GenBank/DDBJ whole genome shotgun (WGS) entry which is preliminary data.</text>
</comment>
<organism evidence="2 3">
    <name type="scientific">Capronia coronata CBS 617.96</name>
    <dbReference type="NCBI Taxonomy" id="1182541"/>
    <lineage>
        <taxon>Eukaryota</taxon>
        <taxon>Fungi</taxon>
        <taxon>Dikarya</taxon>
        <taxon>Ascomycota</taxon>
        <taxon>Pezizomycotina</taxon>
        <taxon>Eurotiomycetes</taxon>
        <taxon>Chaetothyriomycetidae</taxon>
        <taxon>Chaetothyriales</taxon>
        <taxon>Herpotrichiellaceae</taxon>
        <taxon>Capronia</taxon>
    </lineage>
</organism>
<evidence type="ECO:0000313" key="3">
    <source>
        <dbReference type="Proteomes" id="UP000019484"/>
    </source>
</evidence>
<dbReference type="Proteomes" id="UP000019484">
    <property type="component" value="Unassembled WGS sequence"/>
</dbReference>
<feature type="region of interest" description="Disordered" evidence="1">
    <location>
        <begin position="323"/>
        <end position="353"/>
    </location>
</feature>
<dbReference type="PANTHER" id="PTHR40625">
    <property type="entry name" value="GTP-BINDING PROTEIN ESDC-RELATED"/>
    <property type="match status" value="1"/>
</dbReference>
<accession>W9Z9A9</accession>
<dbReference type="GeneID" id="19159092"/>
<protein>
    <recommendedName>
        <fullName evidence="4">AMP-activated protein kinase glycogen-binding domain-containing protein</fullName>
    </recommendedName>
</protein>
<evidence type="ECO:0000313" key="2">
    <source>
        <dbReference type="EMBL" id="EXJ91099.1"/>
    </source>
</evidence>
<feature type="compositionally biased region" description="Low complexity" evidence="1">
    <location>
        <begin position="218"/>
        <end position="227"/>
    </location>
</feature>
<feature type="region of interest" description="Disordered" evidence="1">
    <location>
        <begin position="593"/>
        <end position="621"/>
    </location>
</feature>
<evidence type="ECO:0008006" key="4">
    <source>
        <dbReference type="Google" id="ProtNLM"/>
    </source>
</evidence>
<feature type="compositionally biased region" description="Low complexity" evidence="1">
    <location>
        <begin position="172"/>
        <end position="198"/>
    </location>
</feature>
<reference evidence="2 3" key="1">
    <citation type="submission" date="2013-03" db="EMBL/GenBank/DDBJ databases">
        <title>The Genome Sequence of Capronia coronata CBS 617.96.</title>
        <authorList>
            <consortium name="The Broad Institute Genomics Platform"/>
            <person name="Cuomo C."/>
            <person name="de Hoog S."/>
            <person name="Gorbushina A."/>
            <person name="Walker B."/>
            <person name="Young S.K."/>
            <person name="Zeng Q."/>
            <person name="Gargeya S."/>
            <person name="Fitzgerald M."/>
            <person name="Haas B."/>
            <person name="Abouelleil A."/>
            <person name="Allen A.W."/>
            <person name="Alvarado L."/>
            <person name="Arachchi H.M."/>
            <person name="Berlin A.M."/>
            <person name="Chapman S.B."/>
            <person name="Gainer-Dewar J."/>
            <person name="Goldberg J."/>
            <person name="Griggs A."/>
            <person name="Gujja S."/>
            <person name="Hansen M."/>
            <person name="Howarth C."/>
            <person name="Imamovic A."/>
            <person name="Ireland A."/>
            <person name="Larimer J."/>
            <person name="McCowan C."/>
            <person name="Murphy C."/>
            <person name="Pearson M."/>
            <person name="Poon T.W."/>
            <person name="Priest M."/>
            <person name="Roberts A."/>
            <person name="Saif S."/>
            <person name="Shea T."/>
            <person name="Sisk P."/>
            <person name="Sykes S."/>
            <person name="Wortman J."/>
            <person name="Nusbaum C."/>
            <person name="Birren B."/>
        </authorList>
    </citation>
    <scope>NUCLEOTIDE SEQUENCE [LARGE SCALE GENOMIC DNA]</scope>
    <source>
        <strain evidence="2 3">CBS 617.96</strain>
    </source>
</reference>
<gene>
    <name evidence="2" type="ORF">A1O1_04206</name>
</gene>
<feature type="compositionally biased region" description="Polar residues" evidence="1">
    <location>
        <begin position="159"/>
        <end position="171"/>
    </location>
</feature>
<keyword evidence="3" id="KW-1185">Reference proteome</keyword>
<dbReference type="OrthoDB" id="5422351at2759"/>
<dbReference type="AlphaFoldDB" id="W9Z9A9"/>
<feature type="region of interest" description="Disordered" evidence="1">
    <location>
        <begin position="120"/>
        <end position="298"/>
    </location>
</feature>
<name>W9Z9A9_9EURO</name>
<proteinExistence type="predicted"/>
<dbReference type="EMBL" id="AMWN01000003">
    <property type="protein sequence ID" value="EXJ91099.1"/>
    <property type="molecule type" value="Genomic_DNA"/>
</dbReference>
<dbReference type="eggNOG" id="ENOG502SGBF">
    <property type="taxonomic scope" value="Eukaryota"/>
</dbReference>
<sequence>MPPTTLVTFLVRAPASTRSISLYGSWDNFSAPYPMQRDTRTGPEHWSGCHSFSNIICDGDLQSAVVPRAGGLKMGGTYWYYYKLDDDLESHNSAEPSTTSCPLLPGQLVNVLNVPFALSSSSRSRNDSVSSTSSDFRTMDPSEKFMNPRPVPAKPSLPRLNTSPTFPQQPWSSISSPASAGSGRARSASSRGSSVPGSTNALRVMRVTKKPSFHRSSRSTSRGSSRSNGIIGAFRALASPRTTSPGAALDRGRTTTTKHGPAVDITHGTSQRRTTTKSPAMSQTPPEIHGMSVSPSATPRPLALRREFDNELDGAVVALSSFGQHRRQRSTSREPSSLRNSLSLEESPVHPPRSEIATLSQHLETLKEVASAANTPVWPLTALKIGVARPIDDVPMPLDLEKRLPTLPNTPSSAYPPSAADGSPSNRLDVDLEAVESRFSSTTIETSSCADSYSNNEQSRFSDWTCSTTKLSPASDYAASNATDFDPTSPLVEANLDSTLVNAINALKGAGGQDELGHKSDAAGMEDGLPSALSLSSISSMASSTDPSSHVDLDSAKDAELCWSKFQHYSLPTEDVGSGVTLKAASTEDHVAPLAADEQPRPEGVQPRVADSDGSALPHSSGMQQLLDELSYLSGMIQHT</sequence>